<sequence length="248" mass="28995">MASGDNSLQKELHESRKKIAKMERERISFGEMYRELLNDFTQLYQLYKKNVGKEPFVSDVDDESIPSGYSTSKSSVDEYQNPKADYYQDEDASRHRPERVATPEYFTAGETEPTKQQLRKREVLLQRCEQRLAAIKEASIQRALVAKAIMKRSTAQLMTNNDYFDDYELRLLIEKERAISAFPMSEIRRATAERLIDFGVYDKDIENRLAQERKAVSAFVANYASEHHRQKVLRNFNYIAPIKRPGRY</sequence>
<dbReference type="Proteomes" id="UP000492821">
    <property type="component" value="Unassembled WGS sequence"/>
</dbReference>
<name>A0A7E4VUZ7_PANRE</name>
<dbReference type="AlphaFoldDB" id="A0A7E4VUZ7"/>
<accession>A0A7E4VUZ7</accession>
<organism evidence="2 3">
    <name type="scientific">Panagrellus redivivus</name>
    <name type="common">Microworm</name>
    <dbReference type="NCBI Taxonomy" id="6233"/>
    <lineage>
        <taxon>Eukaryota</taxon>
        <taxon>Metazoa</taxon>
        <taxon>Ecdysozoa</taxon>
        <taxon>Nematoda</taxon>
        <taxon>Chromadorea</taxon>
        <taxon>Rhabditida</taxon>
        <taxon>Tylenchina</taxon>
        <taxon>Panagrolaimomorpha</taxon>
        <taxon>Panagrolaimoidea</taxon>
        <taxon>Panagrolaimidae</taxon>
        <taxon>Panagrellus</taxon>
    </lineage>
</organism>
<evidence type="ECO:0000256" key="1">
    <source>
        <dbReference type="SAM" id="MobiDB-lite"/>
    </source>
</evidence>
<proteinExistence type="predicted"/>
<keyword evidence="2" id="KW-1185">Reference proteome</keyword>
<dbReference type="WBParaSite" id="Pan_g3501.t1">
    <property type="protein sequence ID" value="Pan_g3501.t1"/>
    <property type="gene ID" value="Pan_g3501"/>
</dbReference>
<reference evidence="2" key="1">
    <citation type="journal article" date="2013" name="Genetics">
        <title>The draft genome and transcriptome of Panagrellus redivivus are shaped by the harsh demands of a free-living lifestyle.</title>
        <authorList>
            <person name="Srinivasan J."/>
            <person name="Dillman A.R."/>
            <person name="Macchietto M.G."/>
            <person name="Heikkinen L."/>
            <person name="Lakso M."/>
            <person name="Fracchia K.M."/>
            <person name="Antoshechkin I."/>
            <person name="Mortazavi A."/>
            <person name="Wong G."/>
            <person name="Sternberg P.W."/>
        </authorList>
    </citation>
    <scope>NUCLEOTIDE SEQUENCE [LARGE SCALE GENOMIC DNA]</scope>
    <source>
        <strain evidence="2">MT8872</strain>
    </source>
</reference>
<protein>
    <submittedName>
        <fullName evidence="3">Uncharacterized protein</fullName>
    </submittedName>
</protein>
<feature type="compositionally biased region" description="Polar residues" evidence="1">
    <location>
        <begin position="67"/>
        <end position="78"/>
    </location>
</feature>
<evidence type="ECO:0000313" key="2">
    <source>
        <dbReference type="Proteomes" id="UP000492821"/>
    </source>
</evidence>
<evidence type="ECO:0000313" key="3">
    <source>
        <dbReference type="WBParaSite" id="Pan_g3501.t1"/>
    </source>
</evidence>
<feature type="region of interest" description="Disordered" evidence="1">
    <location>
        <begin position="57"/>
        <end position="78"/>
    </location>
</feature>
<reference evidence="3" key="2">
    <citation type="submission" date="2020-10" db="UniProtKB">
        <authorList>
            <consortium name="WormBaseParasite"/>
        </authorList>
    </citation>
    <scope>IDENTIFICATION</scope>
</reference>